<dbReference type="EMBL" id="MU004581">
    <property type="protein sequence ID" value="KAF2647810.1"/>
    <property type="molecule type" value="Genomic_DNA"/>
</dbReference>
<gene>
    <name evidence="1" type="ORF">K491DRAFT_739177</name>
</gene>
<sequence length="493" mass="56426">MMQIINEKKEILPEYCYLSSGPDCTGNYTFPWKSNPGGYEDMPLADPVSKDKSGRHFQFISTTKSNELGALNTGHGVSASGDRENDEEPYSFPFDAIPSRDLQDFLHPPFRIVDLPVELIEEILTLALYRPYHGKPMDAHWSTRMFYRIALSLSLVCKSFYHMVIPSLYSSLLLSFDSKHRKLSRTLESKPHLARYCKTLHLGIPQRYSDADQVVEDDCRGSNMGRVCGCQNSHGSKCVWHIVESTLELRSLGNIASLELHTCIELEDLLAWPAKLEHFGDLGEFCIGNLNPDSLRCALAPHQESLKSLTLGGCTWTRPMRVHEFINLESICFAVSTMTVNWSPNEVNDDILSAPRLRRLTWDFYKVNPWGVYDVRCCDFGSLMVAFLSRVAQLAFANNRALAEMEILFHPWSNFCCSGRYSKDALDYLDWLSGELQTLGLRLICERYRIKKVRRRGRGSEENVTYKIVQPRIMSKTASMKMQKRFGQFSRQY</sequence>
<evidence type="ECO:0000313" key="2">
    <source>
        <dbReference type="Proteomes" id="UP000799324"/>
    </source>
</evidence>
<evidence type="ECO:0008006" key="3">
    <source>
        <dbReference type="Google" id="ProtNLM"/>
    </source>
</evidence>
<reference evidence="1" key="1">
    <citation type="journal article" date="2020" name="Stud. Mycol.">
        <title>101 Dothideomycetes genomes: a test case for predicting lifestyles and emergence of pathogens.</title>
        <authorList>
            <person name="Haridas S."/>
            <person name="Albert R."/>
            <person name="Binder M."/>
            <person name="Bloem J."/>
            <person name="Labutti K."/>
            <person name="Salamov A."/>
            <person name="Andreopoulos B."/>
            <person name="Baker S."/>
            <person name="Barry K."/>
            <person name="Bills G."/>
            <person name="Bluhm B."/>
            <person name="Cannon C."/>
            <person name="Castanera R."/>
            <person name="Culley D."/>
            <person name="Daum C."/>
            <person name="Ezra D."/>
            <person name="Gonzalez J."/>
            <person name="Henrissat B."/>
            <person name="Kuo A."/>
            <person name="Liang C."/>
            <person name="Lipzen A."/>
            <person name="Lutzoni F."/>
            <person name="Magnuson J."/>
            <person name="Mondo S."/>
            <person name="Nolan M."/>
            <person name="Ohm R."/>
            <person name="Pangilinan J."/>
            <person name="Park H.-J."/>
            <person name="Ramirez L."/>
            <person name="Alfaro M."/>
            <person name="Sun H."/>
            <person name="Tritt A."/>
            <person name="Yoshinaga Y."/>
            <person name="Zwiers L.-H."/>
            <person name="Turgeon B."/>
            <person name="Goodwin S."/>
            <person name="Spatafora J."/>
            <person name="Crous P."/>
            <person name="Grigoriev I."/>
        </authorList>
    </citation>
    <scope>NUCLEOTIDE SEQUENCE</scope>
    <source>
        <strain evidence="1">CBS 122681</strain>
    </source>
</reference>
<accession>A0A6A6SJP4</accession>
<protein>
    <recommendedName>
        <fullName evidence="3">F-box domain-containing protein</fullName>
    </recommendedName>
</protein>
<dbReference type="AlphaFoldDB" id="A0A6A6SJP4"/>
<dbReference type="OrthoDB" id="4840564at2759"/>
<proteinExistence type="predicted"/>
<dbReference type="Proteomes" id="UP000799324">
    <property type="component" value="Unassembled WGS sequence"/>
</dbReference>
<evidence type="ECO:0000313" key="1">
    <source>
        <dbReference type="EMBL" id="KAF2647810.1"/>
    </source>
</evidence>
<organism evidence="1 2">
    <name type="scientific">Lophiostoma macrostomum CBS 122681</name>
    <dbReference type="NCBI Taxonomy" id="1314788"/>
    <lineage>
        <taxon>Eukaryota</taxon>
        <taxon>Fungi</taxon>
        <taxon>Dikarya</taxon>
        <taxon>Ascomycota</taxon>
        <taxon>Pezizomycotina</taxon>
        <taxon>Dothideomycetes</taxon>
        <taxon>Pleosporomycetidae</taxon>
        <taxon>Pleosporales</taxon>
        <taxon>Lophiostomataceae</taxon>
        <taxon>Lophiostoma</taxon>
    </lineage>
</organism>
<keyword evidence="2" id="KW-1185">Reference proteome</keyword>
<name>A0A6A6SJP4_9PLEO</name>